<dbReference type="AlphaFoldDB" id="A0A6G1GMG8"/>
<feature type="non-terminal residue" evidence="2">
    <location>
        <position position="217"/>
    </location>
</feature>
<evidence type="ECO:0000313" key="3">
    <source>
        <dbReference type="Proteomes" id="UP000800041"/>
    </source>
</evidence>
<accession>A0A6G1GMG8</accession>
<feature type="compositionally biased region" description="Polar residues" evidence="1">
    <location>
        <begin position="85"/>
        <end position="105"/>
    </location>
</feature>
<sequence>PQTPREAILAARDLIVLASQLTQNRIEQTSILDLLQIFREYTEKSQVRYASSIIASQVASLENISRRIDSKTKIQKPSQPVKPAQPTQSPFPSQRPIQPQQTKASYAQMASPKNGEAEKQEWTTVQKKPKSPSPNQGIQSLRSRQLVLIRTVHSPINPLKIRNAINDAFSRKGVEHKVIASVSLSKTNQNIILTTKQSFTGQYLLDQRAIWEKDISF</sequence>
<name>A0A6G1GMG8_9PEZI</name>
<gene>
    <name evidence="2" type="ORF">K402DRAFT_308579</name>
</gene>
<keyword evidence="3" id="KW-1185">Reference proteome</keyword>
<dbReference type="Proteomes" id="UP000800041">
    <property type="component" value="Unassembled WGS sequence"/>
</dbReference>
<evidence type="ECO:0000256" key="1">
    <source>
        <dbReference type="SAM" id="MobiDB-lite"/>
    </source>
</evidence>
<evidence type="ECO:0000313" key="2">
    <source>
        <dbReference type="EMBL" id="KAF1982153.1"/>
    </source>
</evidence>
<reference evidence="2" key="1">
    <citation type="journal article" date="2020" name="Stud. Mycol.">
        <title>101 Dothideomycetes genomes: a test case for predicting lifestyles and emergence of pathogens.</title>
        <authorList>
            <person name="Haridas S."/>
            <person name="Albert R."/>
            <person name="Binder M."/>
            <person name="Bloem J."/>
            <person name="Labutti K."/>
            <person name="Salamov A."/>
            <person name="Andreopoulos B."/>
            <person name="Baker S."/>
            <person name="Barry K."/>
            <person name="Bills G."/>
            <person name="Bluhm B."/>
            <person name="Cannon C."/>
            <person name="Castanera R."/>
            <person name="Culley D."/>
            <person name="Daum C."/>
            <person name="Ezra D."/>
            <person name="Gonzalez J."/>
            <person name="Henrissat B."/>
            <person name="Kuo A."/>
            <person name="Liang C."/>
            <person name="Lipzen A."/>
            <person name="Lutzoni F."/>
            <person name="Magnuson J."/>
            <person name="Mondo S."/>
            <person name="Nolan M."/>
            <person name="Ohm R."/>
            <person name="Pangilinan J."/>
            <person name="Park H.-J."/>
            <person name="Ramirez L."/>
            <person name="Alfaro M."/>
            <person name="Sun H."/>
            <person name="Tritt A."/>
            <person name="Yoshinaga Y."/>
            <person name="Zwiers L.-H."/>
            <person name="Turgeon B."/>
            <person name="Goodwin S."/>
            <person name="Spatafora J."/>
            <person name="Crous P."/>
            <person name="Grigoriev I."/>
        </authorList>
    </citation>
    <scope>NUCLEOTIDE SEQUENCE</scope>
    <source>
        <strain evidence="2">CBS 113979</strain>
    </source>
</reference>
<feature type="region of interest" description="Disordered" evidence="1">
    <location>
        <begin position="71"/>
        <end position="138"/>
    </location>
</feature>
<protein>
    <submittedName>
        <fullName evidence="2">Uncharacterized protein</fullName>
    </submittedName>
</protein>
<proteinExistence type="predicted"/>
<feature type="non-terminal residue" evidence="2">
    <location>
        <position position="1"/>
    </location>
</feature>
<organism evidence="2 3">
    <name type="scientific">Aulographum hederae CBS 113979</name>
    <dbReference type="NCBI Taxonomy" id="1176131"/>
    <lineage>
        <taxon>Eukaryota</taxon>
        <taxon>Fungi</taxon>
        <taxon>Dikarya</taxon>
        <taxon>Ascomycota</taxon>
        <taxon>Pezizomycotina</taxon>
        <taxon>Dothideomycetes</taxon>
        <taxon>Pleosporomycetidae</taxon>
        <taxon>Aulographales</taxon>
        <taxon>Aulographaceae</taxon>
    </lineage>
</organism>
<dbReference type="EMBL" id="ML977188">
    <property type="protein sequence ID" value="KAF1982153.1"/>
    <property type="molecule type" value="Genomic_DNA"/>
</dbReference>
<dbReference type="OrthoDB" id="3737666at2759"/>